<evidence type="ECO:0000256" key="1">
    <source>
        <dbReference type="ARBA" id="ARBA00008383"/>
    </source>
</evidence>
<dbReference type="Gene3D" id="3.40.50.10540">
    <property type="entry name" value="Crotonobetainyl-coa:carnitine coa-transferase, domain 1"/>
    <property type="match status" value="1"/>
</dbReference>
<name>F4PU71_CACFS</name>
<evidence type="ECO:0000313" key="4">
    <source>
        <dbReference type="Proteomes" id="UP000007797"/>
    </source>
</evidence>
<dbReference type="SUPFAM" id="SSF89796">
    <property type="entry name" value="CoA-transferase family III (CaiB/BaiF)"/>
    <property type="match status" value="1"/>
</dbReference>
<dbReference type="OMA" id="IIAGPYC"/>
<dbReference type="PANTHER" id="PTHR48207:SF3">
    <property type="entry name" value="SUCCINATE--HYDROXYMETHYLGLUTARATE COA-TRANSFERASE"/>
    <property type="match status" value="1"/>
</dbReference>
<evidence type="ECO:0000256" key="2">
    <source>
        <dbReference type="ARBA" id="ARBA00022679"/>
    </source>
</evidence>
<protein>
    <submittedName>
        <fullName evidence="3">CoA-transferase family III protein</fullName>
    </submittedName>
</protein>
<dbReference type="InterPro" id="IPR044855">
    <property type="entry name" value="CoA-Trfase_III_dom3_sf"/>
</dbReference>
<comment type="similarity">
    <text evidence="1">Belongs to the CoA-transferase III family.</text>
</comment>
<keyword evidence="2" id="KW-0808">Transferase</keyword>
<gene>
    <name evidence="3" type="ORF">DFA_00866</name>
</gene>
<dbReference type="KEGG" id="dfa:DFA_00866"/>
<dbReference type="InterPro" id="IPR023606">
    <property type="entry name" value="CoA-Trfase_III_dom_1_sf"/>
</dbReference>
<sequence>MNIIKPLNGFKILDMSRVLAGPWCTQTLGDLGADVIKIEHPHGDDTRQWGPPFYKDPNGNIQTAYFACTNRNKRSIAIDISKDQGQKVIHNLAKECDVVIENFKSGSLKKYNLDYQSLSHINPKIVYCSITGFGLTGPLKDLPGYDFAIQAMGGLMSITGSEDQPYKVGVAVVDLMTGMYANVAIQAALHHRNQTGRGQHIDISLLEVQAAFLANIASSHLVTGNDPKRIGNSHPSISPYDSVKTSDGFIVLAVGNDSQFKSLCLTLGLEPSVSFESPLFLSNSDRVANRPQLLHLITEKSQLWTTDQLVVSLGKANVPCSPVNKLSQVYSHPQIVSRGLVWDIPLKKEEEGEGGNNNVEKQEKEKIVTNDGKYYNLDTLRTVGSPIHFSETNLHTDDKQNTPPPTLGQHTIEICQQLGYTKDEIDKLKDSKIIF</sequence>
<dbReference type="InterPro" id="IPR050483">
    <property type="entry name" value="CoA-transferase_III_domain"/>
</dbReference>
<organism evidence="3 4">
    <name type="scientific">Cavenderia fasciculata</name>
    <name type="common">Slime mold</name>
    <name type="synonym">Dictyostelium fasciculatum</name>
    <dbReference type="NCBI Taxonomy" id="261658"/>
    <lineage>
        <taxon>Eukaryota</taxon>
        <taxon>Amoebozoa</taxon>
        <taxon>Evosea</taxon>
        <taxon>Eumycetozoa</taxon>
        <taxon>Dictyostelia</taxon>
        <taxon>Acytosteliales</taxon>
        <taxon>Cavenderiaceae</taxon>
        <taxon>Cavenderia</taxon>
    </lineage>
</organism>
<reference evidence="4" key="1">
    <citation type="journal article" date="2011" name="Genome Res.">
        <title>Phylogeny-wide analysis of social amoeba genomes highlights ancient origins for complex intercellular communication.</title>
        <authorList>
            <person name="Heidel A.J."/>
            <person name="Lawal H.M."/>
            <person name="Felder M."/>
            <person name="Schilde C."/>
            <person name="Helps N.R."/>
            <person name="Tunggal B."/>
            <person name="Rivero F."/>
            <person name="John U."/>
            <person name="Schleicher M."/>
            <person name="Eichinger L."/>
            <person name="Platzer M."/>
            <person name="Noegel A.A."/>
            <person name="Schaap P."/>
            <person name="Gloeckner G."/>
        </authorList>
    </citation>
    <scope>NUCLEOTIDE SEQUENCE [LARGE SCALE GENOMIC DNA]</scope>
    <source>
        <strain evidence="4">SH3</strain>
    </source>
</reference>
<evidence type="ECO:0000313" key="3">
    <source>
        <dbReference type="EMBL" id="EGG20997.1"/>
    </source>
</evidence>
<accession>F4PU71</accession>
<dbReference type="Pfam" id="PF02515">
    <property type="entry name" value="CoA_transf_3"/>
    <property type="match status" value="1"/>
</dbReference>
<dbReference type="InterPro" id="IPR003673">
    <property type="entry name" value="CoA-Trfase_fam_III"/>
</dbReference>
<dbReference type="RefSeq" id="XP_004358847.1">
    <property type="nucleotide sequence ID" value="XM_004358790.1"/>
</dbReference>
<dbReference type="GeneID" id="14873606"/>
<keyword evidence="4" id="KW-1185">Reference proteome</keyword>
<dbReference type="Gene3D" id="3.30.1540.10">
    <property type="entry name" value="formyl-coa transferase, domain 3"/>
    <property type="match status" value="1"/>
</dbReference>
<dbReference type="GO" id="GO:0008410">
    <property type="term" value="F:CoA-transferase activity"/>
    <property type="evidence" value="ECO:0007669"/>
    <property type="project" value="TreeGrafter"/>
</dbReference>
<dbReference type="PANTHER" id="PTHR48207">
    <property type="entry name" value="SUCCINATE--HYDROXYMETHYLGLUTARATE COA-TRANSFERASE"/>
    <property type="match status" value="1"/>
</dbReference>
<dbReference type="STRING" id="1054147.F4PU71"/>
<dbReference type="EMBL" id="GL883010">
    <property type="protein sequence ID" value="EGG20997.1"/>
    <property type="molecule type" value="Genomic_DNA"/>
</dbReference>
<dbReference type="OrthoDB" id="5863171at2759"/>
<dbReference type="AlphaFoldDB" id="F4PU71"/>
<dbReference type="Proteomes" id="UP000007797">
    <property type="component" value="Unassembled WGS sequence"/>
</dbReference>
<proteinExistence type="inferred from homology"/>